<feature type="non-terminal residue" evidence="1">
    <location>
        <position position="1"/>
    </location>
</feature>
<dbReference type="AlphaFoldDB" id="A0A0C3G898"/>
<dbReference type="InParanoid" id="A0A0C3G898"/>
<dbReference type="Proteomes" id="UP000054166">
    <property type="component" value="Unassembled WGS sequence"/>
</dbReference>
<feature type="non-terminal residue" evidence="1">
    <location>
        <position position="120"/>
    </location>
</feature>
<evidence type="ECO:0000313" key="1">
    <source>
        <dbReference type="EMBL" id="KIM87984.1"/>
    </source>
</evidence>
<dbReference type="EMBL" id="KN832978">
    <property type="protein sequence ID" value="KIM87984.1"/>
    <property type="molecule type" value="Genomic_DNA"/>
</dbReference>
<evidence type="ECO:0000313" key="2">
    <source>
        <dbReference type="Proteomes" id="UP000054166"/>
    </source>
</evidence>
<protein>
    <submittedName>
        <fullName evidence="1">Uncharacterized protein</fullName>
    </submittedName>
</protein>
<dbReference type="OrthoDB" id="3047760at2759"/>
<reference evidence="1 2" key="1">
    <citation type="submission" date="2014-04" db="EMBL/GenBank/DDBJ databases">
        <authorList>
            <consortium name="DOE Joint Genome Institute"/>
            <person name="Kuo A."/>
            <person name="Tarkka M."/>
            <person name="Buscot F."/>
            <person name="Kohler A."/>
            <person name="Nagy L.G."/>
            <person name="Floudas D."/>
            <person name="Copeland A."/>
            <person name="Barry K.W."/>
            <person name="Cichocki N."/>
            <person name="Veneault-Fourrey C."/>
            <person name="LaButti K."/>
            <person name="Lindquist E.A."/>
            <person name="Lipzen A."/>
            <person name="Lundell T."/>
            <person name="Morin E."/>
            <person name="Murat C."/>
            <person name="Sun H."/>
            <person name="Tunlid A."/>
            <person name="Henrissat B."/>
            <person name="Grigoriev I.V."/>
            <person name="Hibbett D.S."/>
            <person name="Martin F."/>
            <person name="Nordberg H.P."/>
            <person name="Cantor M.N."/>
            <person name="Hua S.X."/>
        </authorList>
    </citation>
    <scope>NUCLEOTIDE SEQUENCE [LARGE SCALE GENOMIC DNA]</scope>
    <source>
        <strain evidence="1 2">F 1598</strain>
    </source>
</reference>
<dbReference type="HOGENOM" id="CLU_2055303_0_0_1"/>
<organism evidence="1 2">
    <name type="scientific">Piloderma croceum (strain F 1598)</name>
    <dbReference type="NCBI Taxonomy" id="765440"/>
    <lineage>
        <taxon>Eukaryota</taxon>
        <taxon>Fungi</taxon>
        <taxon>Dikarya</taxon>
        <taxon>Basidiomycota</taxon>
        <taxon>Agaricomycotina</taxon>
        <taxon>Agaricomycetes</taxon>
        <taxon>Agaricomycetidae</taxon>
        <taxon>Atheliales</taxon>
        <taxon>Atheliaceae</taxon>
        <taxon>Piloderma</taxon>
    </lineage>
</organism>
<reference evidence="2" key="2">
    <citation type="submission" date="2015-01" db="EMBL/GenBank/DDBJ databases">
        <title>Evolutionary Origins and Diversification of the Mycorrhizal Mutualists.</title>
        <authorList>
            <consortium name="DOE Joint Genome Institute"/>
            <consortium name="Mycorrhizal Genomics Consortium"/>
            <person name="Kohler A."/>
            <person name="Kuo A."/>
            <person name="Nagy L.G."/>
            <person name="Floudas D."/>
            <person name="Copeland A."/>
            <person name="Barry K.W."/>
            <person name="Cichocki N."/>
            <person name="Veneault-Fourrey C."/>
            <person name="LaButti K."/>
            <person name="Lindquist E.A."/>
            <person name="Lipzen A."/>
            <person name="Lundell T."/>
            <person name="Morin E."/>
            <person name="Murat C."/>
            <person name="Riley R."/>
            <person name="Ohm R."/>
            <person name="Sun H."/>
            <person name="Tunlid A."/>
            <person name="Henrissat B."/>
            <person name="Grigoriev I.V."/>
            <person name="Hibbett D.S."/>
            <person name="Martin F."/>
        </authorList>
    </citation>
    <scope>NUCLEOTIDE SEQUENCE [LARGE SCALE GENOMIC DNA]</scope>
    <source>
        <strain evidence="2">F 1598</strain>
    </source>
</reference>
<gene>
    <name evidence="1" type="ORF">PILCRDRAFT_27976</name>
</gene>
<keyword evidence="2" id="KW-1185">Reference proteome</keyword>
<proteinExistence type="predicted"/>
<sequence length="120" mass="13115">IIALAGQMNAQFTIINQQFNRLAAQTSNSCILVFNHLLPVGMGYQPLVKETPGSGIGLAVQLNPPWKPTSPTVGNPTPSAALGQVPPFHNVNINSYHHRDILRFIKFYNDSFGIVFGDEL</sequence>
<accession>A0A0C3G898</accession>
<name>A0A0C3G898_PILCF</name>